<dbReference type="Proteomes" id="UP001060085">
    <property type="component" value="Linkage Group LG07"/>
</dbReference>
<comment type="caution">
    <text evidence="1">The sequence shown here is derived from an EMBL/GenBank/DDBJ whole genome shotgun (WGS) entry which is preliminary data.</text>
</comment>
<evidence type="ECO:0000313" key="1">
    <source>
        <dbReference type="EMBL" id="KAI5653404.1"/>
    </source>
</evidence>
<dbReference type="EMBL" id="CM044707">
    <property type="protein sequence ID" value="KAI5653404.1"/>
    <property type="molecule type" value="Genomic_DNA"/>
</dbReference>
<reference evidence="2" key="1">
    <citation type="journal article" date="2023" name="Nat. Plants">
        <title>Single-cell RNA sequencing provides a high-resolution roadmap for understanding the multicellular compartmentation of specialized metabolism.</title>
        <authorList>
            <person name="Sun S."/>
            <person name="Shen X."/>
            <person name="Li Y."/>
            <person name="Li Y."/>
            <person name="Wang S."/>
            <person name="Li R."/>
            <person name="Zhang H."/>
            <person name="Shen G."/>
            <person name="Guo B."/>
            <person name="Wei J."/>
            <person name="Xu J."/>
            <person name="St-Pierre B."/>
            <person name="Chen S."/>
            <person name="Sun C."/>
        </authorList>
    </citation>
    <scope>NUCLEOTIDE SEQUENCE [LARGE SCALE GENOMIC DNA]</scope>
</reference>
<keyword evidence="2" id="KW-1185">Reference proteome</keyword>
<accession>A0ACB9ZYI9</accession>
<protein>
    <submittedName>
        <fullName evidence="1">Uncharacterized protein</fullName>
    </submittedName>
</protein>
<name>A0ACB9ZYI9_CATRO</name>
<organism evidence="1 2">
    <name type="scientific">Catharanthus roseus</name>
    <name type="common">Madagascar periwinkle</name>
    <name type="synonym">Vinca rosea</name>
    <dbReference type="NCBI Taxonomy" id="4058"/>
    <lineage>
        <taxon>Eukaryota</taxon>
        <taxon>Viridiplantae</taxon>
        <taxon>Streptophyta</taxon>
        <taxon>Embryophyta</taxon>
        <taxon>Tracheophyta</taxon>
        <taxon>Spermatophyta</taxon>
        <taxon>Magnoliopsida</taxon>
        <taxon>eudicotyledons</taxon>
        <taxon>Gunneridae</taxon>
        <taxon>Pentapetalae</taxon>
        <taxon>asterids</taxon>
        <taxon>lamiids</taxon>
        <taxon>Gentianales</taxon>
        <taxon>Apocynaceae</taxon>
        <taxon>Rauvolfioideae</taxon>
        <taxon>Vinceae</taxon>
        <taxon>Catharanthinae</taxon>
        <taxon>Catharanthus</taxon>
    </lineage>
</organism>
<gene>
    <name evidence="1" type="ORF">M9H77_30591</name>
</gene>
<proteinExistence type="predicted"/>
<evidence type="ECO:0000313" key="2">
    <source>
        <dbReference type="Proteomes" id="UP001060085"/>
    </source>
</evidence>
<sequence>MKELKASNGNEDNGMVVYMEEALKNKFEGFGDQGEASKFFSICSISKDSSRKQLERENWLSGGEGNLPLTIALLLPSPVGFWPKRTEDITTSLPSSVGFG</sequence>